<sequence length="438" mass="49193">MIRPFWNLVAGRDGVSHRRAFLKQLMIGATAGTLTLSWRDMMIARASELRKTGKKMILLWMDGGPSQFETFNPKIGSKYQGPATSIATSLPGVHIAEYMPETAKMMHKIALIRSMKSGERDHFRAIKLVRSGYPINPSIQYPTWGSVVARERFDPTYDLPAFVRIGKPRITTRDINSGVLGPRYESFKIDQAGTLPEDVLTTVSEQRLRRRLDLSARLDEQFAISGGAQRVSEKQEIYEQTQRFVLSPKLEAFRLDNEPESIRDAYGRTEFGQACLLARRLVETGVSFIEVFSTGNVSDQGWDTHKNGWDENPKLANGVDQGYAMLLRDLEQRGMLEDTLVVWMGEFGRTPKFKPDGGREHYSDGWITCLSGGGVKMGQVIGATDKEGVSVSDRPVEVQDLFQTFCHVLGMNPHDEYVTDQDQPLALVKGGEVIHELF</sequence>
<reference evidence="1 2" key="1">
    <citation type="submission" date="2018-02" db="EMBL/GenBank/DDBJ databases">
        <title>Comparative genomes isolates from brazilian mangrove.</title>
        <authorList>
            <person name="Araujo J.E."/>
            <person name="Taketani R.G."/>
            <person name="Silva M.C.P."/>
            <person name="Loureco M.V."/>
            <person name="Andreote F.D."/>
        </authorList>
    </citation>
    <scope>NUCLEOTIDE SEQUENCE [LARGE SCALE GENOMIC DNA]</scope>
    <source>
        <strain evidence="1 2">HEX-2 MGV</strain>
    </source>
</reference>
<dbReference type="PANTHER" id="PTHR43737">
    <property type="entry name" value="BLL7424 PROTEIN"/>
    <property type="match status" value="1"/>
</dbReference>
<dbReference type="Proteomes" id="UP000240009">
    <property type="component" value="Unassembled WGS sequence"/>
</dbReference>
<dbReference type="OrthoDB" id="127333at2"/>
<protein>
    <submittedName>
        <fullName evidence="1">DUF1501 domain-containing protein</fullName>
    </submittedName>
</protein>
<name>A0A2S8FUC4_9BACT</name>
<dbReference type="EMBL" id="PUIA01000026">
    <property type="protein sequence ID" value="PQO35779.1"/>
    <property type="molecule type" value="Genomic_DNA"/>
</dbReference>
<accession>A0A2S8FUC4</accession>
<comment type="caution">
    <text evidence="1">The sequence shown here is derived from an EMBL/GenBank/DDBJ whole genome shotgun (WGS) entry which is preliminary data.</text>
</comment>
<evidence type="ECO:0000313" key="1">
    <source>
        <dbReference type="EMBL" id="PQO35779.1"/>
    </source>
</evidence>
<dbReference type="RefSeq" id="WP_105352235.1">
    <property type="nucleotide sequence ID" value="NZ_PUIA01000026.1"/>
</dbReference>
<dbReference type="PANTHER" id="PTHR43737:SF1">
    <property type="entry name" value="DUF1501 DOMAIN-CONTAINING PROTEIN"/>
    <property type="match status" value="1"/>
</dbReference>
<dbReference type="Gene3D" id="3.40.720.10">
    <property type="entry name" value="Alkaline Phosphatase, subunit A"/>
    <property type="match status" value="1"/>
</dbReference>
<proteinExistence type="predicted"/>
<dbReference type="SUPFAM" id="SSF53649">
    <property type="entry name" value="Alkaline phosphatase-like"/>
    <property type="match status" value="1"/>
</dbReference>
<dbReference type="InterPro" id="IPR017850">
    <property type="entry name" value="Alkaline_phosphatase_core_sf"/>
</dbReference>
<organism evidence="1 2">
    <name type="scientific">Blastopirellula marina</name>
    <dbReference type="NCBI Taxonomy" id="124"/>
    <lineage>
        <taxon>Bacteria</taxon>
        <taxon>Pseudomonadati</taxon>
        <taxon>Planctomycetota</taxon>
        <taxon>Planctomycetia</taxon>
        <taxon>Pirellulales</taxon>
        <taxon>Pirellulaceae</taxon>
        <taxon>Blastopirellula</taxon>
    </lineage>
</organism>
<evidence type="ECO:0000313" key="2">
    <source>
        <dbReference type="Proteomes" id="UP000240009"/>
    </source>
</evidence>
<dbReference type="InterPro" id="IPR010869">
    <property type="entry name" value="DUF1501"/>
</dbReference>
<gene>
    <name evidence="1" type="ORF">C5Y96_09005</name>
</gene>
<dbReference type="AlphaFoldDB" id="A0A2S8FUC4"/>
<dbReference type="Pfam" id="PF07394">
    <property type="entry name" value="DUF1501"/>
    <property type="match status" value="1"/>
</dbReference>